<dbReference type="Gene3D" id="2.60.120.200">
    <property type="match status" value="4"/>
</dbReference>
<dbReference type="Pfam" id="PF00054">
    <property type="entry name" value="Laminin_G_1"/>
    <property type="match status" value="1"/>
</dbReference>
<dbReference type="PROSITE" id="PS00010">
    <property type="entry name" value="ASX_HYDROXYL"/>
    <property type="match status" value="2"/>
</dbReference>
<dbReference type="SUPFAM" id="SSF57196">
    <property type="entry name" value="EGF/Laminin"/>
    <property type="match status" value="10"/>
</dbReference>
<dbReference type="SUPFAM" id="SSF57184">
    <property type="entry name" value="Growth factor receptor domain"/>
    <property type="match status" value="1"/>
</dbReference>
<evidence type="ECO:0000256" key="2">
    <source>
        <dbReference type="ARBA" id="ARBA00022536"/>
    </source>
</evidence>
<keyword evidence="3 8" id="KW-0732">Signal</keyword>
<dbReference type="OrthoDB" id="283575at2759"/>
<dbReference type="InterPro" id="IPR001881">
    <property type="entry name" value="EGF-like_Ca-bd_dom"/>
</dbReference>
<evidence type="ECO:0000256" key="8">
    <source>
        <dbReference type="SAM" id="SignalP"/>
    </source>
</evidence>
<evidence type="ECO:0000256" key="7">
    <source>
        <dbReference type="PROSITE-ProRule" id="PRU00076"/>
    </source>
</evidence>
<evidence type="ECO:0000313" key="12">
    <source>
        <dbReference type="Proteomes" id="UP000192578"/>
    </source>
</evidence>
<feature type="disulfide bond" evidence="7">
    <location>
        <begin position="62"/>
        <end position="71"/>
    </location>
</feature>
<evidence type="ECO:0000256" key="5">
    <source>
        <dbReference type="ARBA" id="ARBA00023157"/>
    </source>
</evidence>
<feature type="disulfide bond" evidence="7">
    <location>
        <begin position="139"/>
        <end position="148"/>
    </location>
</feature>
<dbReference type="InterPro" id="IPR000152">
    <property type="entry name" value="EGF-type_Asp/Asn_hydroxyl_site"/>
</dbReference>
<feature type="disulfide bond" evidence="7">
    <location>
        <begin position="937"/>
        <end position="946"/>
    </location>
</feature>
<feature type="disulfide bond" evidence="7">
    <location>
        <begin position="83"/>
        <end position="100"/>
    </location>
</feature>
<feature type="domain" description="EGF-like" evidence="10">
    <location>
        <begin position="1194"/>
        <end position="1237"/>
    </location>
</feature>
<feature type="domain" description="EGF-like" evidence="10">
    <location>
        <begin position="1469"/>
        <end position="1509"/>
    </location>
</feature>
<feature type="domain" description="EGF-like" evidence="10">
    <location>
        <begin position="907"/>
        <end position="947"/>
    </location>
</feature>
<keyword evidence="4" id="KW-0677">Repeat</keyword>
<feature type="domain" description="EGF-like" evidence="10">
    <location>
        <begin position="151"/>
        <end position="189"/>
    </location>
</feature>
<feature type="domain" description="Laminin G" evidence="9">
    <location>
        <begin position="1518"/>
        <end position="1615"/>
    </location>
</feature>
<dbReference type="PANTHER" id="PTHR12916">
    <property type="entry name" value="CYTOCHROME C OXIDASE POLYPEPTIDE VIC-2"/>
    <property type="match status" value="1"/>
</dbReference>
<feature type="disulfide bond" evidence="7">
    <location>
        <begin position="297"/>
        <end position="306"/>
    </location>
</feature>
<feature type="disulfide bond" evidence="7">
    <location>
        <begin position="102"/>
        <end position="111"/>
    </location>
</feature>
<dbReference type="PROSITE" id="PS00022">
    <property type="entry name" value="EGF_1"/>
    <property type="match status" value="15"/>
</dbReference>
<keyword evidence="5 7" id="KW-1015">Disulfide bond</keyword>
<feature type="disulfide bond" evidence="7">
    <location>
        <begin position="220"/>
        <end position="229"/>
    </location>
</feature>
<feature type="disulfide bond" evidence="7">
    <location>
        <begin position="427"/>
        <end position="436"/>
    </location>
</feature>
<dbReference type="Pfam" id="PF02210">
    <property type="entry name" value="Laminin_G_2"/>
    <property type="match status" value="1"/>
</dbReference>
<dbReference type="FunFam" id="2.10.25.10:FF:000080">
    <property type="entry name" value="Neurogenic locus notch 1"/>
    <property type="match status" value="1"/>
</dbReference>
<feature type="domain" description="EGF-like" evidence="10">
    <location>
        <begin position="646"/>
        <end position="684"/>
    </location>
</feature>
<protein>
    <submittedName>
        <fullName evidence="11">Protein eyes shut-like protein</fullName>
    </submittedName>
</protein>
<organism evidence="11 12">
    <name type="scientific">Hypsibius exemplaris</name>
    <name type="common">Freshwater tardigrade</name>
    <dbReference type="NCBI Taxonomy" id="2072580"/>
    <lineage>
        <taxon>Eukaryota</taxon>
        <taxon>Metazoa</taxon>
        <taxon>Ecdysozoa</taxon>
        <taxon>Tardigrada</taxon>
        <taxon>Eutardigrada</taxon>
        <taxon>Parachela</taxon>
        <taxon>Hypsibioidea</taxon>
        <taxon>Hypsibiidae</taxon>
        <taxon>Hypsibius</taxon>
    </lineage>
</organism>
<evidence type="ECO:0000256" key="6">
    <source>
        <dbReference type="ARBA" id="ARBA00023180"/>
    </source>
</evidence>
<dbReference type="InterPro" id="IPR000742">
    <property type="entry name" value="EGF"/>
</dbReference>
<dbReference type="GO" id="GO:0005509">
    <property type="term" value="F:calcium ion binding"/>
    <property type="evidence" value="ECO:0007669"/>
    <property type="project" value="InterPro"/>
</dbReference>
<dbReference type="Pfam" id="PF00008">
    <property type="entry name" value="EGF"/>
    <property type="match status" value="3"/>
</dbReference>
<feature type="domain" description="EGF-like" evidence="10">
    <location>
        <begin position="869"/>
        <end position="906"/>
    </location>
</feature>
<keyword evidence="2 7" id="KW-0245">EGF-like domain</keyword>
<dbReference type="InterPro" id="IPR013320">
    <property type="entry name" value="ConA-like_dom_sf"/>
</dbReference>
<keyword evidence="12" id="KW-1185">Reference proteome</keyword>
<feature type="disulfide bond" evidence="7">
    <location>
        <begin position="258"/>
        <end position="267"/>
    </location>
</feature>
<keyword evidence="1" id="KW-0217">Developmental protein</keyword>
<feature type="signal peptide" evidence="8">
    <location>
        <begin position="1"/>
        <end position="18"/>
    </location>
</feature>
<dbReference type="Gene3D" id="2.10.25.10">
    <property type="entry name" value="Laminin"/>
    <property type="match status" value="14"/>
</dbReference>
<proteinExistence type="predicted"/>
<sequence>MHFSTIFIVSMYVHGVFTVAQNVCRGNSCRLQSESSCDVSTAPCLNDGICWPVDGSNRRCFCQRGFSGLHCEVPVDECSLGFCRNNATCVPASSFTGAHCSCSKFFSGTYCEKPVCESNPCQNSGICSADSILGFRCACTSGFTGTKCDVDIDECRRTPSICLGFGQCRNTFGSYQCDCLAPYTGDHCEYQLCPSQTMNSCQNGRCLVDNTTSSGIRCNCSFGFTGEFCDINVDDCEGVHCSGRGLCVDEIAQYRCLCLPGWTGTNCESRIDECSNNECHPGSTCVVRSEGGYQCLCTPGMDGRFCNQQSDHCHDKPCGPHGVCYTDPATSSGYLCQCEDRWTGVNCSTQIPVDPCRTNLCRNNGICRTSTTSTSQSATADNFICLCPPDFGGYYCDFHVGGCNTRTPRCLNGGTCLDGMGNITCLCTAQFTGARCEYPVAFPVVTAPSPNTIAPATVPTPTPMTTASTVKTTSSTLTTLPTVTLPQLMPAQQTSTSASTTAGASTLPPSLLPVFIESVVPLGATTTPAALALTTQDSIPLDMSEADNLEGVLASTRSTSTQATPFPVIGSAKAFTIPRTPLLGARPVTEPPISVPTSPPEAITVTPVPEMTIPSTSLPNVVAVSEQLIQSSNALPASVEVPAAVRYSECSSIVCRNGGTCTVTEGNSQLRCDCPLRFFGDLCEDEVLITRPEFRANGYLTYAGSSALPGITIAVALRFASSIVPSNATLAFAAVGLNQFVRLEQVNYTTVRLISSCGNGNEPIILMVSSATPVTIFTTVSFKQQFPTSALPMCSAVLKWETHVTQTNISVSSFSSDDPTLDQLYIGGSPGASTNFTGVITNVAVNGKEMRFDGGTGQKISGVNVFQASPKVCLTLRPCQNNGICLELETGWMCACAHGFTGTLCELANCLENPCWSGSTCIPPTNTSLQSTVQCVCPIGRYGMYCENAYDLQTDLRYFGRSATYSSFASFAPLKITRDYVEISFSFSISTSSTAVTQTGTAAENSILLIIGNPEHIAMNFDFILIGLEGLTPCVFYNLGSGFLKQTARVSVDAMVGNHSLSVIVDGSWGVSLALDSTSPILGMHPANYPFTGFDDFMPVSVGGYDTMDILPIPGFGGFSGTITDIKFRTASNASFVVLTELTGGRNVLPANADDVSPCENREPLCGDDTCLSYGASYGCACGSARAADSTCAAISVCRSAAGSKCDPRAQCVPDLTRPNEGYRCDCPIGRTGEFCEQNTAGTNSPIAGTNSPIAGTNSPIAGTNSPMFNGENSFMGLSETPALRYETNLQVRIRPTSPSGLIYYVAQFSESRSVDFLSLFLSDGIINFRFNLGDSVTKSISSSPTDKVELGKWTSVEAGRNSTAAWLSVNGRQVASLLTNNSLHFLDVFTFQYLGGLPGWMTPAASAIIEDVGSFHGCLSDLYVNDKMYDLSDQSPDLKDGRNIDYCSGSKCNPEVEICPARKPDQQSVAQCRSNACQGGSLCVPSSDGARDGYSCDCSVGRSGRFCENVVDGLKNTTAFSFSDGSQLVASDVDYRSSNKSFGYVSFRFRTNLSDCLMLWTGIVLTPHSDYLGVGLKSGYLLVVWNLGWISKREMVSSGQRFDDGLWHQVTISR</sequence>
<feature type="domain" description="EGF-like" evidence="10">
    <location>
        <begin position="74"/>
        <end position="112"/>
    </location>
</feature>
<feature type="domain" description="EGF-like" evidence="10">
    <location>
        <begin position="399"/>
        <end position="437"/>
    </location>
</feature>
<dbReference type="SUPFAM" id="SSF49899">
    <property type="entry name" value="Concanavalin A-like lectins/glucanases"/>
    <property type="match status" value="4"/>
</dbReference>
<feature type="domain" description="EGF-like" evidence="10">
    <location>
        <begin position="232"/>
        <end position="268"/>
    </location>
</feature>
<dbReference type="InterPro" id="IPR001791">
    <property type="entry name" value="Laminin_G"/>
</dbReference>
<reference evidence="12" key="1">
    <citation type="submission" date="2017-01" db="EMBL/GenBank/DDBJ databases">
        <title>Comparative genomics of anhydrobiosis in the tardigrade Hypsibius dujardini.</title>
        <authorList>
            <person name="Yoshida Y."/>
            <person name="Koutsovoulos G."/>
            <person name="Laetsch D."/>
            <person name="Stevens L."/>
            <person name="Kumar S."/>
            <person name="Horikawa D."/>
            <person name="Ishino K."/>
            <person name="Komine S."/>
            <person name="Tomita M."/>
            <person name="Blaxter M."/>
            <person name="Arakawa K."/>
        </authorList>
    </citation>
    <scope>NUCLEOTIDE SEQUENCE [LARGE SCALE GENOMIC DNA]</scope>
    <source>
        <strain evidence="12">Z151</strain>
    </source>
</reference>
<evidence type="ECO:0000259" key="9">
    <source>
        <dbReference type="PROSITE" id="PS50025"/>
    </source>
</evidence>
<feature type="disulfide bond" evidence="7">
    <location>
        <begin position="674"/>
        <end position="683"/>
    </location>
</feature>
<evidence type="ECO:0000256" key="4">
    <source>
        <dbReference type="ARBA" id="ARBA00022737"/>
    </source>
</evidence>
<accession>A0A1W0WM70</accession>
<feature type="chain" id="PRO_5013071414" evidence="8">
    <location>
        <begin position="19"/>
        <end position="1615"/>
    </location>
</feature>
<name>A0A1W0WM70_HYPEX</name>
<feature type="domain" description="Laminin G" evidence="9">
    <location>
        <begin position="1265"/>
        <end position="1448"/>
    </location>
</feature>
<dbReference type="SMART" id="SM00181">
    <property type="entry name" value="EGF"/>
    <property type="match status" value="16"/>
</dbReference>
<feature type="disulfide bond" evidence="7">
    <location>
        <begin position="338"/>
        <end position="347"/>
    </location>
</feature>
<dbReference type="PANTHER" id="PTHR12916:SF4">
    <property type="entry name" value="UNINFLATABLE, ISOFORM C"/>
    <property type="match status" value="1"/>
</dbReference>
<dbReference type="PROSITE" id="PS01186">
    <property type="entry name" value="EGF_2"/>
    <property type="match status" value="6"/>
</dbReference>
<comment type="caution">
    <text evidence="7">Lacks conserved residue(s) required for the propagation of feature annotation.</text>
</comment>
<keyword evidence="6" id="KW-0325">Glycoprotein</keyword>
<feature type="domain" description="EGF-like" evidence="10">
    <location>
        <begin position="113"/>
        <end position="149"/>
    </location>
</feature>
<feature type="domain" description="EGF-like" evidence="10">
    <location>
        <begin position="33"/>
        <end position="72"/>
    </location>
</feature>
<feature type="disulfide bond" evidence="7">
    <location>
        <begin position="179"/>
        <end position="188"/>
    </location>
</feature>
<dbReference type="CDD" id="cd00054">
    <property type="entry name" value="EGF_CA"/>
    <property type="match status" value="6"/>
</dbReference>
<feature type="disulfide bond" evidence="7">
    <location>
        <begin position="387"/>
        <end position="396"/>
    </location>
</feature>
<dbReference type="PROSITE" id="PS50025">
    <property type="entry name" value="LAM_G_DOMAIN"/>
    <property type="match status" value="2"/>
</dbReference>
<evidence type="ECO:0000259" key="10">
    <source>
        <dbReference type="PROSITE" id="PS50026"/>
    </source>
</evidence>
<feature type="domain" description="EGF-like" evidence="10">
    <location>
        <begin position="352"/>
        <end position="397"/>
    </location>
</feature>
<evidence type="ECO:0000256" key="3">
    <source>
        <dbReference type="ARBA" id="ARBA00022729"/>
    </source>
</evidence>
<feature type="domain" description="EGF-like" evidence="10">
    <location>
        <begin position="309"/>
        <end position="348"/>
    </location>
</feature>
<dbReference type="PROSITE" id="PS50026">
    <property type="entry name" value="EGF_3"/>
    <property type="match status" value="15"/>
</dbReference>
<dbReference type="EMBL" id="MTYJ01000076">
    <property type="protein sequence ID" value="OQV16289.1"/>
    <property type="molecule type" value="Genomic_DNA"/>
</dbReference>
<dbReference type="Proteomes" id="UP000192578">
    <property type="component" value="Unassembled WGS sequence"/>
</dbReference>
<feature type="domain" description="EGF-like" evidence="10">
    <location>
        <begin position="270"/>
        <end position="307"/>
    </location>
</feature>
<comment type="caution">
    <text evidence="11">The sequence shown here is derived from an EMBL/GenBank/DDBJ whole genome shotgun (WGS) entry which is preliminary data.</text>
</comment>
<evidence type="ECO:0000256" key="1">
    <source>
        <dbReference type="ARBA" id="ARBA00022473"/>
    </source>
</evidence>
<feature type="disulfide bond" evidence="7">
    <location>
        <begin position="655"/>
        <end position="672"/>
    </location>
</feature>
<feature type="disulfide bond" evidence="7">
    <location>
        <begin position="1227"/>
        <end position="1236"/>
    </location>
</feature>
<feature type="domain" description="EGF-like" evidence="10">
    <location>
        <begin position="197"/>
        <end position="230"/>
    </location>
</feature>
<dbReference type="InterPro" id="IPR009030">
    <property type="entry name" value="Growth_fac_rcpt_cys_sf"/>
</dbReference>
<evidence type="ECO:0000313" key="11">
    <source>
        <dbReference type="EMBL" id="OQV16289.1"/>
    </source>
</evidence>
<dbReference type="InterPro" id="IPR018097">
    <property type="entry name" value="EGF_Ca-bd_CS"/>
</dbReference>
<dbReference type="CDD" id="cd00110">
    <property type="entry name" value="LamG"/>
    <property type="match status" value="2"/>
</dbReference>
<dbReference type="FunFam" id="2.10.25.10:FF:000100">
    <property type="entry name" value="neurogenic locus notch homolog protein 3"/>
    <property type="match status" value="1"/>
</dbReference>
<feature type="disulfide bond" evidence="7">
    <location>
        <begin position="896"/>
        <end position="905"/>
    </location>
</feature>
<feature type="disulfide bond" evidence="7">
    <location>
        <begin position="1499"/>
        <end position="1508"/>
    </location>
</feature>
<gene>
    <name evidence="11" type="ORF">BV898_09597</name>
</gene>
<dbReference type="SMART" id="SM00282">
    <property type="entry name" value="LamG"/>
    <property type="match status" value="1"/>
</dbReference>
<dbReference type="SMART" id="SM00179">
    <property type="entry name" value="EGF_CA"/>
    <property type="match status" value="8"/>
</dbReference>
<dbReference type="PROSITE" id="PS01187">
    <property type="entry name" value="EGF_CA"/>
    <property type="match status" value="2"/>
</dbReference>